<sequence>MSNPNETPSSSHEETAFYNQINEAGSFFNGTSENTVKLLGESLISEESMAVLIVVTPKNSSDALLRTESGLIGICNHHSEEK</sequence>
<reference evidence="1 2" key="1">
    <citation type="submission" date="2019-09" db="EMBL/GenBank/DDBJ databases">
        <title>Genome sequence and assembly of Taibaiella sp.</title>
        <authorList>
            <person name="Chhetri G."/>
        </authorList>
    </citation>
    <scope>NUCLEOTIDE SEQUENCE [LARGE SCALE GENOMIC DNA]</scope>
    <source>
        <strain evidence="1 2">KVB11</strain>
    </source>
</reference>
<dbReference type="RefSeq" id="WP_150030741.1">
    <property type="nucleotide sequence ID" value="NZ_VWSH01000001.1"/>
</dbReference>
<name>A0A5M6CLR5_9BACT</name>
<dbReference type="Proteomes" id="UP000323632">
    <property type="component" value="Unassembled WGS sequence"/>
</dbReference>
<organism evidence="1 2">
    <name type="scientific">Taibaiella lutea</name>
    <dbReference type="NCBI Taxonomy" id="2608001"/>
    <lineage>
        <taxon>Bacteria</taxon>
        <taxon>Pseudomonadati</taxon>
        <taxon>Bacteroidota</taxon>
        <taxon>Chitinophagia</taxon>
        <taxon>Chitinophagales</taxon>
        <taxon>Chitinophagaceae</taxon>
        <taxon>Taibaiella</taxon>
    </lineage>
</organism>
<protein>
    <submittedName>
        <fullName evidence="1">Uncharacterized protein</fullName>
    </submittedName>
</protein>
<dbReference type="EMBL" id="VWSH01000001">
    <property type="protein sequence ID" value="KAA5536168.1"/>
    <property type="molecule type" value="Genomic_DNA"/>
</dbReference>
<proteinExistence type="predicted"/>
<evidence type="ECO:0000313" key="1">
    <source>
        <dbReference type="EMBL" id="KAA5536168.1"/>
    </source>
</evidence>
<accession>A0A5M6CLR5</accession>
<keyword evidence="2" id="KW-1185">Reference proteome</keyword>
<comment type="caution">
    <text evidence="1">The sequence shown here is derived from an EMBL/GenBank/DDBJ whole genome shotgun (WGS) entry which is preliminary data.</text>
</comment>
<evidence type="ECO:0000313" key="2">
    <source>
        <dbReference type="Proteomes" id="UP000323632"/>
    </source>
</evidence>
<dbReference type="AlphaFoldDB" id="A0A5M6CLR5"/>
<gene>
    <name evidence="1" type="ORF">F0919_00420</name>
</gene>